<keyword evidence="2" id="KW-1185">Reference proteome</keyword>
<protein>
    <submittedName>
        <fullName evidence="1">Uncharacterized protein</fullName>
    </submittedName>
</protein>
<reference evidence="1 2" key="1">
    <citation type="journal article" date="2019" name="Genome Biol. Evol.">
        <title>Insights into the evolution of the New World diploid cottons (Gossypium, subgenus Houzingenia) based on genome sequencing.</title>
        <authorList>
            <person name="Grover C.E."/>
            <person name="Arick M.A. 2nd"/>
            <person name="Thrash A."/>
            <person name="Conover J.L."/>
            <person name="Sanders W.S."/>
            <person name="Peterson D.G."/>
            <person name="Frelichowski J.E."/>
            <person name="Scheffler J.A."/>
            <person name="Scheffler B.E."/>
            <person name="Wendel J.F."/>
        </authorList>
    </citation>
    <scope>NUCLEOTIDE SEQUENCE [LARGE SCALE GENOMIC DNA]</scope>
    <source>
        <strain evidence="1">0</strain>
        <tissue evidence="1">Leaf</tissue>
    </source>
</reference>
<proteinExistence type="predicted"/>
<dbReference type="Proteomes" id="UP000593560">
    <property type="component" value="Unassembled WGS sequence"/>
</dbReference>
<name>A0A7J9HQC2_9ROSI</name>
<evidence type="ECO:0000313" key="2">
    <source>
        <dbReference type="Proteomes" id="UP000593560"/>
    </source>
</evidence>
<dbReference type="AlphaFoldDB" id="A0A7J9HQC2"/>
<evidence type="ECO:0000313" key="1">
    <source>
        <dbReference type="EMBL" id="MBA0811818.1"/>
    </source>
</evidence>
<organism evidence="1 2">
    <name type="scientific">Gossypium harknessii</name>
    <dbReference type="NCBI Taxonomy" id="34285"/>
    <lineage>
        <taxon>Eukaryota</taxon>
        <taxon>Viridiplantae</taxon>
        <taxon>Streptophyta</taxon>
        <taxon>Embryophyta</taxon>
        <taxon>Tracheophyta</taxon>
        <taxon>Spermatophyta</taxon>
        <taxon>Magnoliopsida</taxon>
        <taxon>eudicotyledons</taxon>
        <taxon>Gunneridae</taxon>
        <taxon>Pentapetalae</taxon>
        <taxon>rosids</taxon>
        <taxon>malvids</taxon>
        <taxon>Malvales</taxon>
        <taxon>Malvaceae</taxon>
        <taxon>Malvoideae</taxon>
        <taxon>Gossypium</taxon>
    </lineage>
</organism>
<gene>
    <name evidence="1" type="ORF">Gohar_025834</name>
</gene>
<dbReference type="EMBL" id="JABFAD010000011">
    <property type="protein sequence ID" value="MBA0811818.1"/>
    <property type="molecule type" value="Genomic_DNA"/>
</dbReference>
<comment type="caution">
    <text evidence="1">The sequence shown here is derived from an EMBL/GenBank/DDBJ whole genome shotgun (WGS) entry which is preliminary data.</text>
</comment>
<accession>A0A7J9HQC2</accession>
<sequence>MWMKQLKSLKIKEFKCWELFARSQMRNKGKILLTRLLRNMEK</sequence>